<evidence type="ECO:0000313" key="2">
    <source>
        <dbReference type="Proteomes" id="UP000831787"/>
    </source>
</evidence>
<protein>
    <submittedName>
        <fullName evidence="1">Uncharacterized protein</fullName>
    </submittedName>
</protein>
<reference evidence="1 2" key="1">
    <citation type="submission" date="2022-04" db="EMBL/GenBank/DDBJ databases">
        <title>Halobacillus sp. isolated from saltern.</title>
        <authorList>
            <person name="Won M."/>
            <person name="Lee C.-M."/>
            <person name="Woen H.-Y."/>
            <person name="Kwon S.-W."/>
        </authorList>
    </citation>
    <scope>NUCLEOTIDE SEQUENCE [LARGE SCALE GENOMIC DNA]</scope>
    <source>
        <strain evidence="1 2">SSBR10-3</strain>
    </source>
</reference>
<proteinExistence type="predicted"/>
<dbReference type="EMBL" id="CP095073">
    <property type="protein sequence ID" value="UOQ42951.1"/>
    <property type="molecule type" value="Genomic_DNA"/>
</dbReference>
<dbReference type="RefSeq" id="WP_244708311.1">
    <property type="nucleotide sequence ID" value="NZ_CP095073.1"/>
</dbReference>
<sequence>MIYSVGASTDHTSPKAHEGVKAKRLVESIREAELEGFIVQFGFSFYA</sequence>
<name>A0ABY4EEQ7_9BACI</name>
<organism evidence="1 2">
    <name type="scientific">Halobacillus salinarum</name>
    <dbReference type="NCBI Taxonomy" id="2932257"/>
    <lineage>
        <taxon>Bacteria</taxon>
        <taxon>Bacillati</taxon>
        <taxon>Bacillota</taxon>
        <taxon>Bacilli</taxon>
        <taxon>Bacillales</taxon>
        <taxon>Bacillaceae</taxon>
        <taxon>Halobacillus</taxon>
    </lineage>
</organism>
<dbReference type="Proteomes" id="UP000831787">
    <property type="component" value="Chromosome"/>
</dbReference>
<keyword evidence="2" id="KW-1185">Reference proteome</keyword>
<accession>A0ABY4EEQ7</accession>
<gene>
    <name evidence="1" type="ORF">MUN89_13415</name>
</gene>
<evidence type="ECO:0000313" key="1">
    <source>
        <dbReference type="EMBL" id="UOQ42951.1"/>
    </source>
</evidence>